<evidence type="ECO:0000256" key="4">
    <source>
        <dbReference type="ARBA" id="ARBA00012085"/>
    </source>
</evidence>
<keyword evidence="6" id="KW-0198">Cysteine biosynthesis</keyword>
<dbReference type="PANTHER" id="PTHR11808:SF15">
    <property type="entry name" value="CYSTATHIONINE GAMMA-LYASE"/>
    <property type="match status" value="1"/>
</dbReference>
<comment type="caution">
    <text evidence="10">The sequence shown here is derived from an EMBL/GenBank/DDBJ whole genome shotgun (WGS) entry which is preliminary data.</text>
</comment>
<comment type="pathway">
    <text evidence="2">Amino-acid biosynthesis; L-cysteine biosynthesis; L-cysteine from L-homocysteine and L-serine: step 2/2.</text>
</comment>
<organism evidence="10 11">
    <name type="scientific">Stentor coeruleus</name>
    <dbReference type="NCBI Taxonomy" id="5963"/>
    <lineage>
        <taxon>Eukaryota</taxon>
        <taxon>Sar</taxon>
        <taxon>Alveolata</taxon>
        <taxon>Ciliophora</taxon>
        <taxon>Postciliodesmatophora</taxon>
        <taxon>Heterotrichea</taxon>
        <taxon>Heterotrichida</taxon>
        <taxon>Stentoridae</taxon>
        <taxon>Stentor</taxon>
    </lineage>
</organism>
<reference evidence="10 11" key="1">
    <citation type="submission" date="2016-11" db="EMBL/GenBank/DDBJ databases">
        <title>The macronuclear genome of Stentor coeruleus: a giant cell with tiny introns.</title>
        <authorList>
            <person name="Slabodnick M."/>
            <person name="Ruby J.G."/>
            <person name="Reiff S.B."/>
            <person name="Swart E.C."/>
            <person name="Gosai S."/>
            <person name="Prabakaran S."/>
            <person name="Witkowska E."/>
            <person name="Larue G.E."/>
            <person name="Fisher S."/>
            <person name="Freeman R.M."/>
            <person name="Gunawardena J."/>
            <person name="Chu W."/>
            <person name="Stover N.A."/>
            <person name="Gregory B.D."/>
            <person name="Nowacki M."/>
            <person name="Derisi J."/>
            <person name="Roy S.W."/>
            <person name="Marshall W.F."/>
            <person name="Sood P."/>
        </authorList>
    </citation>
    <scope>NUCLEOTIDE SEQUENCE [LARGE SCALE GENOMIC DNA]</scope>
    <source>
        <strain evidence="10">WM001</strain>
    </source>
</reference>
<feature type="modified residue" description="N6-(pyridoxal phosphate)lysine" evidence="8">
    <location>
        <position position="201"/>
    </location>
</feature>
<dbReference type="InterPro" id="IPR015421">
    <property type="entry name" value="PyrdxlP-dep_Trfase_major"/>
</dbReference>
<evidence type="ECO:0000256" key="3">
    <source>
        <dbReference type="ARBA" id="ARBA00009077"/>
    </source>
</evidence>
<dbReference type="GO" id="GO:0005737">
    <property type="term" value="C:cytoplasm"/>
    <property type="evidence" value="ECO:0007669"/>
    <property type="project" value="TreeGrafter"/>
</dbReference>
<name>A0A1R2BMY9_9CILI</name>
<dbReference type="EMBL" id="MPUH01000548">
    <property type="protein sequence ID" value="OMJ77935.1"/>
    <property type="molecule type" value="Genomic_DNA"/>
</dbReference>
<dbReference type="PANTHER" id="PTHR11808">
    <property type="entry name" value="TRANS-SULFURATION ENZYME FAMILY MEMBER"/>
    <property type="match status" value="1"/>
</dbReference>
<evidence type="ECO:0000256" key="2">
    <source>
        <dbReference type="ARBA" id="ARBA00005038"/>
    </source>
</evidence>
<dbReference type="EC" id="4.4.1.1" evidence="4"/>
<evidence type="ECO:0000313" key="11">
    <source>
        <dbReference type="Proteomes" id="UP000187209"/>
    </source>
</evidence>
<gene>
    <name evidence="10" type="ORF">SteCoe_22373</name>
</gene>
<evidence type="ECO:0000256" key="7">
    <source>
        <dbReference type="ARBA" id="ARBA00029853"/>
    </source>
</evidence>
<evidence type="ECO:0000256" key="6">
    <source>
        <dbReference type="ARBA" id="ARBA00023192"/>
    </source>
</evidence>
<protein>
    <recommendedName>
        <fullName evidence="4">cystathionine gamma-lyase</fullName>
        <ecNumber evidence="4">4.4.1.1</ecNumber>
    </recommendedName>
    <alternativeName>
        <fullName evidence="7">Gamma-cystathionase</fullName>
    </alternativeName>
</protein>
<dbReference type="GO" id="GO:0030170">
    <property type="term" value="F:pyridoxal phosphate binding"/>
    <property type="evidence" value="ECO:0007669"/>
    <property type="project" value="InterPro"/>
</dbReference>
<dbReference type="Gene3D" id="3.90.1150.10">
    <property type="entry name" value="Aspartate Aminotransferase, domain 1"/>
    <property type="match status" value="1"/>
</dbReference>
<dbReference type="Pfam" id="PF01053">
    <property type="entry name" value="Cys_Met_Meta_PP"/>
    <property type="match status" value="1"/>
</dbReference>
<dbReference type="InterPro" id="IPR000277">
    <property type="entry name" value="Cys/Met-Metab_PyrdxlP-dep_enz"/>
</dbReference>
<dbReference type="PIRSF" id="PIRSF001434">
    <property type="entry name" value="CGS"/>
    <property type="match status" value="1"/>
</dbReference>
<dbReference type="Proteomes" id="UP000187209">
    <property type="component" value="Unassembled WGS sequence"/>
</dbReference>
<dbReference type="SUPFAM" id="SSF53383">
    <property type="entry name" value="PLP-dependent transferases"/>
    <property type="match status" value="1"/>
</dbReference>
<dbReference type="InterPro" id="IPR015422">
    <property type="entry name" value="PyrdxlP-dep_Trfase_small"/>
</dbReference>
<dbReference type="FunFam" id="3.90.1150.10:FF:000008">
    <property type="entry name" value="Cystathionine gamma-synthase"/>
    <property type="match status" value="1"/>
</dbReference>
<evidence type="ECO:0000256" key="9">
    <source>
        <dbReference type="RuleBase" id="RU362118"/>
    </source>
</evidence>
<dbReference type="InterPro" id="IPR015424">
    <property type="entry name" value="PyrdxlP-dep_Trfase"/>
</dbReference>
<sequence length="391" mass="43250">MDELLSNETRYIHSGQDPDPLTGAMCTPIITSAAFAQKGPKELYSTYEYSRLSNPTRDAFETCFASSENATYGIAFSSGSAAITAITGLYGPGTHIICAEDIYGGVFEIFTNFSEPKQGIKVTYVNTLDSEVVRNAFTEQTKLLWLETPSNPTLSITDIEELSKIAHENNCLVIVDNTFATPYCQNPLSLGADLVLHSITKYIGGHNDVTMGAIATNNSELAKEIRYLQYILGLTPSPFDCYLSIRGFKTLHLRMQRHSENAHSVALFLNQHPLVEKVFYPGLPDHPRHDIAKKQMKTFSGIVSFYIKGQRETVTRFVKALKIFKFVSSLGSTDSIASYPVIMSHEAVPEEKRLRLGITDNMIRLSVGIENINDIIADLSQALEKSQGNLG</sequence>
<dbReference type="GO" id="GO:0019346">
    <property type="term" value="P:transsulfuration"/>
    <property type="evidence" value="ECO:0007669"/>
    <property type="project" value="InterPro"/>
</dbReference>
<proteinExistence type="inferred from homology"/>
<dbReference type="GO" id="GO:0019343">
    <property type="term" value="P:cysteine biosynthetic process via cystathionine"/>
    <property type="evidence" value="ECO:0007669"/>
    <property type="project" value="TreeGrafter"/>
</dbReference>
<accession>A0A1R2BMY9</accession>
<comment type="similarity">
    <text evidence="3 9">Belongs to the trans-sulfuration enzymes family.</text>
</comment>
<comment type="cofactor">
    <cofactor evidence="1 9">
        <name>pyridoxal 5'-phosphate</name>
        <dbReference type="ChEBI" id="CHEBI:597326"/>
    </cofactor>
</comment>
<evidence type="ECO:0000256" key="8">
    <source>
        <dbReference type="PIRSR" id="PIRSR001434-2"/>
    </source>
</evidence>
<dbReference type="InterPro" id="IPR054542">
    <property type="entry name" value="Cys_met_metab_PP"/>
</dbReference>
<keyword evidence="11" id="KW-1185">Reference proteome</keyword>
<dbReference type="CDD" id="cd00614">
    <property type="entry name" value="CGS_like"/>
    <property type="match status" value="1"/>
</dbReference>
<dbReference type="Gene3D" id="3.40.640.10">
    <property type="entry name" value="Type I PLP-dependent aspartate aminotransferase-like (Major domain)"/>
    <property type="match status" value="1"/>
</dbReference>
<dbReference type="PROSITE" id="PS00868">
    <property type="entry name" value="CYS_MET_METAB_PP"/>
    <property type="match status" value="1"/>
</dbReference>
<dbReference type="GO" id="GO:0004123">
    <property type="term" value="F:cystathionine gamma-lyase activity"/>
    <property type="evidence" value="ECO:0007669"/>
    <property type="project" value="TreeGrafter"/>
</dbReference>
<evidence type="ECO:0000313" key="10">
    <source>
        <dbReference type="EMBL" id="OMJ77935.1"/>
    </source>
</evidence>
<dbReference type="AlphaFoldDB" id="A0A1R2BMY9"/>
<evidence type="ECO:0000256" key="5">
    <source>
        <dbReference type="ARBA" id="ARBA00022898"/>
    </source>
</evidence>
<keyword evidence="6" id="KW-0028">Amino-acid biosynthesis</keyword>
<evidence type="ECO:0000256" key="1">
    <source>
        <dbReference type="ARBA" id="ARBA00001933"/>
    </source>
</evidence>
<dbReference type="FunFam" id="3.40.640.10:FF:000009">
    <property type="entry name" value="Cystathionine gamma-synthase homolog"/>
    <property type="match status" value="1"/>
</dbReference>
<dbReference type="OrthoDB" id="3512640at2759"/>
<keyword evidence="5 8" id="KW-0663">Pyridoxal phosphate</keyword>